<comment type="similarity">
    <text evidence="3">Belongs to the UbiH/COQ6 family.</text>
</comment>
<dbReference type="Pfam" id="PF01494">
    <property type="entry name" value="FAD_binding_3"/>
    <property type="match status" value="1"/>
</dbReference>
<evidence type="ECO:0000256" key="1">
    <source>
        <dbReference type="ARBA" id="ARBA00001974"/>
    </source>
</evidence>
<dbReference type="PROSITE" id="PS01304">
    <property type="entry name" value="UBIH"/>
    <property type="match status" value="1"/>
</dbReference>
<dbReference type="AlphaFoldDB" id="A0A3S9HLG9"/>
<dbReference type="Gene3D" id="3.50.50.60">
    <property type="entry name" value="FAD/NAD(P)-binding domain"/>
    <property type="match status" value="2"/>
</dbReference>
<evidence type="ECO:0000256" key="7">
    <source>
        <dbReference type="ARBA" id="ARBA00023033"/>
    </source>
</evidence>
<dbReference type="GO" id="GO:0008681">
    <property type="term" value="F:2-octaprenyl-6-methoxyphenol hydroxylase activity"/>
    <property type="evidence" value="ECO:0007669"/>
    <property type="project" value="TreeGrafter"/>
</dbReference>
<comment type="cofactor">
    <cofactor evidence="1">
        <name>FAD</name>
        <dbReference type="ChEBI" id="CHEBI:57692"/>
    </cofactor>
</comment>
<organism evidence="9 10">
    <name type="scientific">Undibacterium parvum</name>
    <dbReference type="NCBI Taxonomy" id="401471"/>
    <lineage>
        <taxon>Bacteria</taxon>
        <taxon>Pseudomonadati</taxon>
        <taxon>Pseudomonadota</taxon>
        <taxon>Betaproteobacteria</taxon>
        <taxon>Burkholderiales</taxon>
        <taxon>Oxalobacteraceae</taxon>
        <taxon>Undibacterium</taxon>
    </lineage>
</organism>
<dbReference type="SUPFAM" id="SSF51905">
    <property type="entry name" value="FAD/NAD(P)-binding domain"/>
    <property type="match status" value="1"/>
</dbReference>
<dbReference type="InterPro" id="IPR036188">
    <property type="entry name" value="FAD/NAD-bd_sf"/>
</dbReference>
<dbReference type="Proteomes" id="UP000275663">
    <property type="component" value="Chromosome"/>
</dbReference>
<evidence type="ECO:0000256" key="2">
    <source>
        <dbReference type="ARBA" id="ARBA00004749"/>
    </source>
</evidence>
<dbReference type="NCBIfam" id="TIGR01988">
    <property type="entry name" value="Ubi-OHases"/>
    <property type="match status" value="1"/>
</dbReference>
<dbReference type="Gene3D" id="3.40.50.720">
    <property type="entry name" value="NAD(P)-binding Rossmann-like Domain"/>
    <property type="match status" value="1"/>
</dbReference>
<feature type="domain" description="FAD-binding" evidence="8">
    <location>
        <begin position="10"/>
        <end position="327"/>
    </location>
</feature>
<evidence type="ECO:0000256" key="3">
    <source>
        <dbReference type="ARBA" id="ARBA00005349"/>
    </source>
</evidence>
<keyword evidence="4" id="KW-0285">Flavoprotein</keyword>
<reference evidence="9 10" key="1">
    <citation type="journal article" date="2011" name="Int. J. Syst. Evol. Microbiol.">
        <title>Description of Undibacterium oligocarboniphilum sp. nov., isolated from purified water, and Undibacterium pigrum strain CCUG 49012 as the type strain of Undibacterium parvum sp. nov., and emended descriptions of the genus Undibacterium and the species Undibacterium pigrum.</title>
        <authorList>
            <person name="Eder W."/>
            <person name="Wanner G."/>
            <person name="Ludwig W."/>
            <person name="Busse H.J."/>
            <person name="Ziemke-Kageler F."/>
            <person name="Lang E."/>
        </authorList>
    </citation>
    <scope>NUCLEOTIDE SEQUENCE [LARGE SCALE GENOMIC DNA]</scope>
    <source>
        <strain evidence="9 10">DSM 23061</strain>
    </source>
</reference>
<protein>
    <submittedName>
        <fullName evidence="9">2-octaprenyl-6-methoxyphenyl hydroxylase</fullName>
    </submittedName>
</protein>
<accession>A0A3S9HLG9</accession>
<dbReference type="Gene3D" id="3.30.9.10">
    <property type="entry name" value="D-Amino Acid Oxidase, subunit A, domain 2"/>
    <property type="match status" value="1"/>
</dbReference>
<dbReference type="PANTHER" id="PTHR43876">
    <property type="entry name" value="UBIQUINONE BIOSYNTHESIS MONOOXYGENASE COQ6, MITOCHONDRIAL"/>
    <property type="match status" value="1"/>
</dbReference>
<evidence type="ECO:0000313" key="9">
    <source>
        <dbReference type="EMBL" id="AZP12963.1"/>
    </source>
</evidence>
<keyword evidence="5" id="KW-0274">FAD</keyword>
<gene>
    <name evidence="9" type="ORF">EJN92_13660</name>
</gene>
<dbReference type="PANTHER" id="PTHR43876:SF8">
    <property type="entry name" value="2-OCTAPRENYL-6-METHOXYPHENOL HYDROXYLASE"/>
    <property type="match status" value="1"/>
</dbReference>
<keyword evidence="6" id="KW-0560">Oxidoreductase</keyword>
<comment type="pathway">
    <text evidence="2">Cofactor biosynthesis; ubiquinone biosynthesis.</text>
</comment>
<sequence length="400" mass="42767">MEKPSLTKHVHIAICGAGPVGQALALMLQQQGYAASDILLLDAKTAEQARADARSIALSYGSKQILRALHAWPIAATAITQIHVSRRAHFGRSLIKAADYALPALGYVARYGDIVTALQNLIQQRGIALQRPVQVSALEEQADLVELTLADGSKITADLVIQAEGGTFSAQQQLPQKAGGRHHDYQQTAVIAHIISDTPIAGRAFERFTDQGPLALLPQEDGYALVWCMRPDNAQTILALDDSAFISALQTAFGGRLGKFIKASRRHAYPLGLMAQETAPTSAKTRNVKIGNAAQTLHPVAGQGLNLGLRDAVVLAKCLAAQLNTQGHCQSPALAISDFISQRQSDRSATIKITDSMARIFASSPDGALSQSLLGLGLTAIDLFTPAKKLLAEQMMYGWR</sequence>
<dbReference type="InterPro" id="IPR018168">
    <property type="entry name" value="Ubi_Hdrlase_CS"/>
</dbReference>
<keyword evidence="7" id="KW-0503">Monooxygenase</keyword>
<evidence type="ECO:0000256" key="6">
    <source>
        <dbReference type="ARBA" id="ARBA00023002"/>
    </source>
</evidence>
<keyword evidence="10" id="KW-1185">Reference proteome</keyword>
<dbReference type="OrthoDB" id="9769565at2"/>
<dbReference type="InterPro" id="IPR051205">
    <property type="entry name" value="UbiH/COQ6_monooxygenase"/>
</dbReference>
<dbReference type="GO" id="GO:0071949">
    <property type="term" value="F:FAD binding"/>
    <property type="evidence" value="ECO:0007669"/>
    <property type="project" value="InterPro"/>
</dbReference>
<proteinExistence type="inferred from homology"/>
<dbReference type="UniPathway" id="UPA00232"/>
<evidence type="ECO:0000313" key="10">
    <source>
        <dbReference type="Proteomes" id="UP000275663"/>
    </source>
</evidence>
<evidence type="ECO:0000256" key="5">
    <source>
        <dbReference type="ARBA" id="ARBA00022827"/>
    </source>
</evidence>
<evidence type="ECO:0000259" key="8">
    <source>
        <dbReference type="Pfam" id="PF01494"/>
    </source>
</evidence>
<dbReference type="InterPro" id="IPR002938">
    <property type="entry name" value="FAD-bd"/>
</dbReference>
<name>A0A3S9HLG9_9BURK</name>
<dbReference type="GO" id="GO:0006744">
    <property type="term" value="P:ubiquinone biosynthetic process"/>
    <property type="evidence" value="ECO:0007669"/>
    <property type="project" value="UniProtKB-UniPathway"/>
</dbReference>
<evidence type="ECO:0000256" key="4">
    <source>
        <dbReference type="ARBA" id="ARBA00022630"/>
    </source>
</evidence>
<dbReference type="KEGG" id="upv:EJN92_13660"/>
<dbReference type="PRINTS" id="PR00420">
    <property type="entry name" value="RNGMNOXGNASE"/>
</dbReference>
<dbReference type="EMBL" id="CP034464">
    <property type="protein sequence ID" value="AZP12963.1"/>
    <property type="molecule type" value="Genomic_DNA"/>
</dbReference>
<dbReference type="InterPro" id="IPR010971">
    <property type="entry name" value="UbiH/COQ6"/>
</dbReference>